<accession>J9EZF5</accession>
<dbReference type="AlphaFoldDB" id="J9EZF5"/>
<name>J9EZF5_WUCBA</name>
<protein>
    <submittedName>
        <fullName evidence="1">Uncharacterized protein</fullName>
    </submittedName>
</protein>
<reference evidence="2" key="1">
    <citation type="submission" date="2012-08" db="EMBL/GenBank/DDBJ databases">
        <title>The Genome Sequence of Wuchereria bancrofti.</title>
        <authorList>
            <person name="Nutman T.B."/>
            <person name="Fink D.L."/>
            <person name="Russ C."/>
            <person name="Young S."/>
            <person name="Zeng Q."/>
            <person name="Koehrsen M."/>
            <person name="Alvarado L."/>
            <person name="Berlin A."/>
            <person name="Chapman S.B."/>
            <person name="Chen Z."/>
            <person name="Freedman E."/>
            <person name="Gellesch M."/>
            <person name="Goldberg J."/>
            <person name="Griggs A."/>
            <person name="Gujja S."/>
            <person name="Heilman E.R."/>
            <person name="Heiman D."/>
            <person name="Hepburn T."/>
            <person name="Howarth C."/>
            <person name="Jen D."/>
            <person name="Larson L."/>
            <person name="Lewis B."/>
            <person name="Mehta T."/>
            <person name="Park D."/>
            <person name="Pearson M."/>
            <person name="Roberts A."/>
            <person name="Saif S."/>
            <person name="Shea T."/>
            <person name="Shenoy N."/>
            <person name="Sisk P."/>
            <person name="Stolte C."/>
            <person name="Sykes S."/>
            <person name="Walk T."/>
            <person name="White J."/>
            <person name="Yandava C."/>
            <person name="Haas B."/>
            <person name="Henn M.R."/>
            <person name="Nusbaum C."/>
            <person name="Birren B."/>
        </authorList>
    </citation>
    <scope>NUCLEOTIDE SEQUENCE [LARGE SCALE GENOMIC DNA]</scope>
    <source>
        <strain evidence="2">NA</strain>
    </source>
</reference>
<proteinExistence type="predicted"/>
<comment type="caution">
    <text evidence="1">The sequence shown here is derived from an EMBL/GenBank/DDBJ whole genome shotgun (WGS) entry which is preliminary data.</text>
</comment>
<dbReference type="Proteomes" id="UP000004810">
    <property type="component" value="Unassembled WGS sequence"/>
</dbReference>
<evidence type="ECO:0000313" key="2">
    <source>
        <dbReference type="Proteomes" id="UP000004810"/>
    </source>
</evidence>
<sequence length="105" mass="12449">MDHQMITSYQWILNCSLSFNTKEIIICKPINSKVTDLNKLIVELATNCTQINKFIERKEEREYKEAGFLNDYKERNVGAIMLKFKELFLKKFFIFDVKLFLEGKG</sequence>
<gene>
    <name evidence="1" type="ORF">WUBG_01488</name>
</gene>
<evidence type="ECO:0000313" key="1">
    <source>
        <dbReference type="EMBL" id="EJW87603.1"/>
    </source>
</evidence>
<dbReference type="EMBL" id="ADBV01000340">
    <property type="protein sequence ID" value="EJW87603.1"/>
    <property type="molecule type" value="Genomic_DNA"/>
</dbReference>
<organism evidence="1 2">
    <name type="scientific">Wuchereria bancrofti</name>
    <dbReference type="NCBI Taxonomy" id="6293"/>
    <lineage>
        <taxon>Eukaryota</taxon>
        <taxon>Metazoa</taxon>
        <taxon>Ecdysozoa</taxon>
        <taxon>Nematoda</taxon>
        <taxon>Chromadorea</taxon>
        <taxon>Rhabditida</taxon>
        <taxon>Spirurina</taxon>
        <taxon>Spiruromorpha</taxon>
        <taxon>Filarioidea</taxon>
        <taxon>Onchocercidae</taxon>
        <taxon>Wuchereria</taxon>
    </lineage>
</organism>